<protein>
    <submittedName>
        <fullName evidence="1">Uncharacterized protein</fullName>
    </submittedName>
</protein>
<evidence type="ECO:0000313" key="1">
    <source>
        <dbReference type="EMBL" id="ACZ43619.1"/>
    </source>
</evidence>
<dbReference type="RefSeq" id="WP_012876650.1">
    <property type="nucleotide sequence ID" value="NC_013526.1"/>
</dbReference>
<gene>
    <name evidence="1" type="ordered locus">Tter_2732</name>
</gene>
<name>D1CIP9_THET1</name>
<dbReference type="OrthoDB" id="9957233at2"/>
<dbReference type="EMBL" id="CP001826">
    <property type="protein sequence ID" value="ACZ43619.1"/>
    <property type="molecule type" value="Genomic_DNA"/>
</dbReference>
<organism evidence="1 2">
    <name type="scientific">Thermobaculum terrenum (strain ATCC BAA-798 / CCMEE 7001 / YNP1)</name>
    <dbReference type="NCBI Taxonomy" id="525904"/>
    <lineage>
        <taxon>Bacteria</taxon>
        <taxon>Bacillati</taxon>
        <taxon>Chloroflexota</taxon>
        <taxon>Chloroflexia</taxon>
        <taxon>Candidatus Thermobaculales</taxon>
        <taxon>Candidatus Thermobaculaceae</taxon>
        <taxon>Thermobaculum</taxon>
    </lineage>
</organism>
<dbReference type="eggNOG" id="ENOG502ZEDD">
    <property type="taxonomic scope" value="Bacteria"/>
</dbReference>
<dbReference type="Proteomes" id="UP000000323">
    <property type="component" value="Chromosome 2"/>
</dbReference>
<dbReference type="KEGG" id="ttr:Tter_2732"/>
<dbReference type="HOGENOM" id="CLU_1266398_0_0_0"/>
<dbReference type="STRING" id="525904.Tter_2732"/>
<sequence length="208" mass="22413">MRSISSFKMRSLIALVLGVLAAASWGLAVHRISQGASPTSVDSLLLSSNRSGLAICVDSKTAAISDDDLRRDIQDAMMQLKAHPHFVSAGLAVAEPRIDISCPGPARMLDPNFDLETGMIPGQSDVVTDPSQYRVFVFLVEKEVVAKANGYREYPQETWCPQGGDACGEVTTALYLTPEDLTLPARLERLLTLAVGLDPDPSTPNPFK</sequence>
<evidence type="ECO:0000313" key="2">
    <source>
        <dbReference type="Proteomes" id="UP000000323"/>
    </source>
</evidence>
<proteinExistence type="predicted"/>
<reference evidence="2" key="1">
    <citation type="journal article" date="2010" name="Stand. Genomic Sci.">
        <title>Complete genome sequence of 'Thermobaculum terrenum' type strain (YNP1).</title>
        <authorList>
            <person name="Kiss H."/>
            <person name="Cleland D."/>
            <person name="Lapidus A."/>
            <person name="Lucas S."/>
            <person name="Glavina Del Rio T."/>
            <person name="Nolan M."/>
            <person name="Tice H."/>
            <person name="Han C."/>
            <person name="Goodwin L."/>
            <person name="Pitluck S."/>
            <person name="Liolios K."/>
            <person name="Ivanova N."/>
            <person name="Mavromatis K."/>
            <person name="Ovchinnikova G."/>
            <person name="Pati A."/>
            <person name="Chen A."/>
            <person name="Palaniappan K."/>
            <person name="Land M."/>
            <person name="Hauser L."/>
            <person name="Chang Y."/>
            <person name="Jeffries C."/>
            <person name="Lu M."/>
            <person name="Brettin T."/>
            <person name="Detter J."/>
            <person name="Goker M."/>
            <person name="Tindall B."/>
            <person name="Beck B."/>
            <person name="McDermott T."/>
            <person name="Woyke T."/>
            <person name="Bristow J."/>
            <person name="Eisen J."/>
            <person name="Markowitz V."/>
            <person name="Hugenholtz P."/>
            <person name="Kyrpides N."/>
            <person name="Klenk H."/>
            <person name="Cheng J."/>
        </authorList>
    </citation>
    <scope>NUCLEOTIDE SEQUENCE [LARGE SCALE GENOMIC DNA]</scope>
    <source>
        <strain evidence="2">ATCC BAA-798 / YNP1</strain>
    </source>
</reference>
<accession>D1CIP9</accession>
<keyword evidence="2" id="KW-1185">Reference proteome</keyword>
<dbReference type="AlphaFoldDB" id="D1CIP9"/>